<dbReference type="OMA" id="YEFKWER"/>
<dbReference type="Gene3D" id="3.30.1360.70">
    <property type="entry name" value="Arginyl tRNA synthetase N-terminal domain"/>
    <property type="match status" value="1"/>
</dbReference>
<evidence type="ECO:0000256" key="12">
    <source>
        <dbReference type="RuleBase" id="RU363038"/>
    </source>
</evidence>
<dbReference type="Gene3D" id="3.40.50.620">
    <property type="entry name" value="HUPs"/>
    <property type="match status" value="1"/>
</dbReference>
<dbReference type="PANTHER" id="PTHR11956">
    <property type="entry name" value="ARGINYL-TRNA SYNTHETASE"/>
    <property type="match status" value="1"/>
</dbReference>
<name>A0A914BRJ9_PATMI</name>
<dbReference type="SUPFAM" id="SSF47323">
    <property type="entry name" value="Anticodon-binding domain of a subclass of class I aminoacyl-tRNA synthetases"/>
    <property type="match status" value="1"/>
</dbReference>
<dbReference type="InterPro" id="IPR008909">
    <property type="entry name" value="DALR_anticod-bd"/>
</dbReference>
<dbReference type="CDD" id="cd00671">
    <property type="entry name" value="ArgRS_core"/>
    <property type="match status" value="1"/>
</dbReference>
<dbReference type="GO" id="GO:0005524">
    <property type="term" value="F:ATP binding"/>
    <property type="evidence" value="ECO:0007669"/>
    <property type="project" value="UniProtKB-KW"/>
</dbReference>
<dbReference type="RefSeq" id="XP_038078590.1">
    <property type="nucleotide sequence ID" value="XM_038222662.1"/>
</dbReference>
<evidence type="ECO:0000256" key="9">
    <source>
        <dbReference type="ARBA" id="ARBA00039495"/>
    </source>
</evidence>
<dbReference type="PRINTS" id="PR01038">
    <property type="entry name" value="TRNASYNTHARG"/>
</dbReference>
<dbReference type="OrthoDB" id="68056at2759"/>
<reference evidence="14" key="1">
    <citation type="submission" date="2022-11" db="UniProtKB">
        <authorList>
            <consortium name="EnsemblMetazoa"/>
        </authorList>
    </citation>
    <scope>IDENTIFICATION</scope>
</reference>
<evidence type="ECO:0000259" key="13">
    <source>
        <dbReference type="SMART" id="SM00836"/>
    </source>
</evidence>
<dbReference type="GO" id="GO:0032543">
    <property type="term" value="P:mitochondrial translation"/>
    <property type="evidence" value="ECO:0007669"/>
    <property type="project" value="TreeGrafter"/>
</dbReference>
<feature type="domain" description="DALR anticodon binding" evidence="13">
    <location>
        <begin position="469"/>
        <end position="584"/>
    </location>
</feature>
<evidence type="ECO:0000256" key="5">
    <source>
        <dbReference type="ARBA" id="ARBA00022840"/>
    </source>
</evidence>
<accession>A0A914BRJ9</accession>
<keyword evidence="5 12" id="KW-0067">ATP-binding</keyword>
<dbReference type="Gene3D" id="1.10.730.10">
    <property type="entry name" value="Isoleucyl-tRNA Synthetase, Domain 1"/>
    <property type="match status" value="1"/>
</dbReference>
<dbReference type="PANTHER" id="PTHR11956:SF11">
    <property type="entry name" value="ARGININE--TRNA LIGASE, MITOCHONDRIAL-RELATED"/>
    <property type="match status" value="1"/>
</dbReference>
<keyword evidence="6 12" id="KW-0648">Protein biosynthesis</keyword>
<dbReference type="InterPro" id="IPR036695">
    <property type="entry name" value="Arg-tRNA-synth_N_sf"/>
</dbReference>
<dbReference type="GO" id="GO:0005739">
    <property type="term" value="C:mitochondrion"/>
    <property type="evidence" value="ECO:0007669"/>
    <property type="project" value="TreeGrafter"/>
</dbReference>
<evidence type="ECO:0000256" key="6">
    <source>
        <dbReference type="ARBA" id="ARBA00022917"/>
    </source>
</evidence>
<keyword evidence="15" id="KW-1185">Reference proteome</keyword>
<dbReference type="GO" id="GO:0006420">
    <property type="term" value="P:arginyl-tRNA aminoacylation"/>
    <property type="evidence" value="ECO:0007669"/>
    <property type="project" value="InterPro"/>
</dbReference>
<sequence length="584" mass="65547">MAVVLKRLIAVQVSKATGLTEESILPLISPLPVTKKRIVLEYGLSVKPLFQKHVSPGSTPSGKGLQEFAEKIASKMTCPAHVHHVKVASNGLVKFHVSPSMMAQKVLEQVQLEADRYGVTPEPWTDMQRQRMIVEFSSPNIAKPFHAGHLRSTLIGNCVANLHAAMGHDVTRMNFLGDWGVQFGLLGVGFQRYGSEEELAQNPIQHLFDVYVRVNEEAKSDPRVHQEVQEFSQAMDKGDSNCLGLWRRFRDLSTLEYSATYKRLGIAFDEYAWESQYGEKAHSLLRILKDKGLLVQSEEGTGIVDLHDLSLPQSKFATLLKSDGTTLYLTRDIAAAIDRYETHRYDGMYYVVDKSQEGHFCQLRGVLKKMNLDLADRCHHIKFGRVLGMQTRTGNVVLLRDILDEARNRMLHNMHETASSKQLDNPEEVAEQLGVSAMIVQDLRGKLMNDYRFDWNRILTSQGDTGVFLQYTHARLYSIEQLSGVSLDPSCDTSTLTEPEAILLAHHLSLFSTAVTKAHSSMEPSHLTVYLLQLCHFASSAVKVLRVKDADKQQAEARLLLFNSTRQALANGMKILGITPLKHM</sequence>
<dbReference type="FunFam" id="3.40.50.620:FF:000058">
    <property type="entry name" value="Mitochondrial arginyl-tRNA synthetase"/>
    <property type="match status" value="1"/>
</dbReference>
<dbReference type="SUPFAM" id="SSF52374">
    <property type="entry name" value="Nucleotidylyl transferase"/>
    <property type="match status" value="1"/>
</dbReference>
<dbReference type="GeneID" id="119745950"/>
<keyword evidence="7 12" id="KW-0030">Aminoacyl-tRNA synthetase</keyword>
<evidence type="ECO:0000256" key="1">
    <source>
        <dbReference type="ARBA" id="ARBA00005594"/>
    </source>
</evidence>
<evidence type="ECO:0000256" key="8">
    <source>
        <dbReference type="ARBA" id="ARBA00033033"/>
    </source>
</evidence>
<evidence type="ECO:0000256" key="2">
    <source>
        <dbReference type="ARBA" id="ARBA00012837"/>
    </source>
</evidence>
<dbReference type="AlphaFoldDB" id="A0A914BRJ9"/>
<comment type="similarity">
    <text evidence="1 12">Belongs to the class-I aminoacyl-tRNA synthetase family.</text>
</comment>
<keyword evidence="4 12" id="KW-0547">Nucleotide-binding</keyword>
<evidence type="ECO:0000256" key="3">
    <source>
        <dbReference type="ARBA" id="ARBA00022598"/>
    </source>
</evidence>
<dbReference type="InterPro" id="IPR035684">
    <property type="entry name" value="ArgRS_core"/>
</dbReference>
<dbReference type="InterPro" id="IPR001278">
    <property type="entry name" value="Arg-tRNA-ligase"/>
</dbReference>
<organism evidence="14 15">
    <name type="scientific">Patiria miniata</name>
    <name type="common">Bat star</name>
    <name type="synonym">Asterina miniata</name>
    <dbReference type="NCBI Taxonomy" id="46514"/>
    <lineage>
        <taxon>Eukaryota</taxon>
        <taxon>Metazoa</taxon>
        <taxon>Echinodermata</taxon>
        <taxon>Eleutherozoa</taxon>
        <taxon>Asterozoa</taxon>
        <taxon>Asteroidea</taxon>
        <taxon>Valvatacea</taxon>
        <taxon>Valvatida</taxon>
        <taxon>Asterinidae</taxon>
        <taxon>Patiria</taxon>
    </lineage>
</organism>
<comment type="catalytic activity">
    <reaction evidence="10">
        <text>tRNA(Arg) + L-arginine + ATP = L-arginyl-tRNA(Arg) + AMP + diphosphate</text>
        <dbReference type="Rhea" id="RHEA:20301"/>
        <dbReference type="Rhea" id="RHEA-COMP:9658"/>
        <dbReference type="Rhea" id="RHEA-COMP:9673"/>
        <dbReference type="ChEBI" id="CHEBI:30616"/>
        <dbReference type="ChEBI" id="CHEBI:32682"/>
        <dbReference type="ChEBI" id="CHEBI:33019"/>
        <dbReference type="ChEBI" id="CHEBI:78442"/>
        <dbReference type="ChEBI" id="CHEBI:78513"/>
        <dbReference type="ChEBI" id="CHEBI:456215"/>
        <dbReference type="EC" id="6.1.1.19"/>
    </reaction>
</comment>
<evidence type="ECO:0000256" key="10">
    <source>
        <dbReference type="ARBA" id="ARBA00049339"/>
    </source>
</evidence>
<dbReference type="InterPro" id="IPR009080">
    <property type="entry name" value="tRNAsynth_Ia_anticodon-bd"/>
</dbReference>
<dbReference type="NCBIfam" id="TIGR00456">
    <property type="entry name" value="argS"/>
    <property type="match status" value="1"/>
</dbReference>
<comment type="function">
    <text evidence="11">Catalyzes the attachment of arginine to tRNA(Arg) in a two-step reaction: arginine is first activated by ATP to form Arg-AMP and then transferred to the acceptor end of tRNA(Arg).</text>
</comment>
<dbReference type="FunFam" id="1.10.730.10:FF:000006">
    <property type="entry name" value="Arginyl-tRNA synthetase 2, mitochondrial"/>
    <property type="match status" value="1"/>
</dbReference>
<evidence type="ECO:0000256" key="4">
    <source>
        <dbReference type="ARBA" id="ARBA00022741"/>
    </source>
</evidence>
<dbReference type="SMART" id="SM00836">
    <property type="entry name" value="DALR_1"/>
    <property type="match status" value="1"/>
</dbReference>
<dbReference type="EC" id="6.1.1.19" evidence="2"/>
<keyword evidence="3 12" id="KW-0436">Ligase</keyword>
<dbReference type="SUPFAM" id="SSF55190">
    <property type="entry name" value="Arginyl-tRNA synthetase (ArgRS), N-terminal 'additional' domain"/>
    <property type="match status" value="1"/>
</dbReference>
<dbReference type="PROSITE" id="PS00178">
    <property type="entry name" value="AA_TRNA_LIGASE_I"/>
    <property type="match status" value="1"/>
</dbReference>
<protein>
    <recommendedName>
        <fullName evidence="9">Probable arginine--tRNA ligase, mitochondrial</fullName>
        <ecNumber evidence="2">6.1.1.19</ecNumber>
    </recommendedName>
    <alternativeName>
        <fullName evidence="8">Arginyl-tRNA synthetase</fullName>
    </alternativeName>
</protein>
<proteinExistence type="inferred from homology"/>
<dbReference type="InterPro" id="IPR014729">
    <property type="entry name" value="Rossmann-like_a/b/a_fold"/>
</dbReference>
<dbReference type="CTD" id="57038"/>
<dbReference type="Pfam" id="PF05746">
    <property type="entry name" value="DALR_1"/>
    <property type="match status" value="1"/>
</dbReference>
<dbReference type="Proteomes" id="UP000887568">
    <property type="component" value="Unplaced"/>
</dbReference>
<dbReference type="InterPro" id="IPR001412">
    <property type="entry name" value="aa-tRNA-synth_I_CS"/>
</dbReference>
<dbReference type="GO" id="GO:0004814">
    <property type="term" value="F:arginine-tRNA ligase activity"/>
    <property type="evidence" value="ECO:0007669"/>
    <property type="project" value="UniProtKB-EC"/>
</dbReference>
<evidence type="ECO:0000256" key="7">
    <source>
        <dbReference type="ARBA" id="ARBA00023146"/>
    </source>
</evidence>
<evidence type="ECO:0000313" key="15">
    <source>
        <dbReference type="Proteomes" id="UP000887568"/>
    </source>
</evidence>
<dbReference type="Pfam" id="PF00750">
    <property type="entry name" value="tRNA-synt_1d"/>
    <property type="match status" value="1"/>
</dbReference>
<evidence type="ECO:0000313" key="14">
    <source>
        <dbReference type="EnsemblMetazoa" id="XP_038078590.1"/>
    </source>
</evidence>
<evidence type="ECO:0000256" key="11">
    <source>
        <dbReference type="ARBA" id="ARBA00049595"/>
    </source>
</evidence>
<dbReference type="EnsemblMetazoa" id="XM_038222662.1">
    <property type="protein sequence ID" value="XP_038078590.1"/>
    <property type="gene ID" value="LOC119745950"/>
</dbReference>